<evidence type="ECO:0000313" key="14">
    <source>
        <dbReference type="EMBL" id="ORY07243.1"/>
    </source>
</evidence>
<keyword evidence="9" id="KW-0234">DNA repair</keyword>
<evidence type="ECO:0000256" key="6">
    <source>
        <dbReference type="ARBA" id="ARBA00022806"/>
    </source>
</evidence>
<dbReference type="Pfam" id="PF00271">
    <property type="entry name" value="Helicase_C"/>
    <property type="match status" value="1"/>
</dbReference>
<name>A0A1Y1ZAB0_9FUNG</name>
<comment type="catalytic activity">
    <reaction evidence="11">
        <text>ATP + H2O = ADP + phosphate + H(+)</text>
        <dbReference type="Rhea" id="RHEA:13065"/>
        <dbReference type="ChEBI" id="CHEBI:15377"/>
        <dbReference type="ChEBI" id="CHEBI:15378"/>
        <dbReference type="ChEBI" id="CHEBI:30616"/>
        <dbReference type="ChEBI" id="CHEBI:43474"/>
        <dbReference type="ChEBI" id="CHEBI:456216"/>
        <dbReference type="EC" id="3.6.4.12"/>
    </reaction>
</comment>
<feature type="non-terminal residue" evidence="14">
    <location>
        <position position="563"/>
    </location>
</feature>
<reference evidence="14 15" key="1">
    <citation type="submission" date="2016-07" db="EMBL/GenBank/DDBJ databases">
        <title>Pervasive Adenine N6-methylation of Active Genes in Fungi.</title>
        <authorList>
            <consortium name="DOE Joint Genome Institute"/>
            <person name="Mondo S.J."/>
            <person name="Dannebaum R.O."/>
            <person name="Kuo R.C."/>
            <person name="Labutti K."/>
            <person name="Haridas S."/>
            <person name="Kuo A."/>
            <person name="Salamov A."/>
            <person name="Ahrendt S.R."/>
            <person name="Lipzen A."/>
            <person name="Sullivan W."/>
            <person name="Andreopoulos W.B."/>
            <person name="Clum A."/>
            <person name="Lindquist E."/>
            <person name="Daum C."/>
            <person name="Ramamoorthy G.K."/>
            <person name="Gryganskyi A."/>
            <person name="Culley D."/>
            <person name="Magnuson J.K."/>
            <person name="James T.Y."/>
            <person name="O'Malley M.A."/>
            <person name="Stajich J.E."/>
            <person name="Spatafora J.W."/>
            <person name="Visel A."/>
            <person name="Grigoriev I.V."/>
        </authorList>
    </citation>
    <scope>NUCLEOTIDE SEQUENCE [LARGE SCALE GENOMIC DNA]</scope>
    <source>
        <strain evidence="14 15">CBS 931.73</strain>
    </source>
</reference>
<keyword evidence="15" id="KW-1185">Reference proteome</keyword>
<dbReference type="Pfam" id="PF00270">
    <property type="entry name" value="DEAD"/>
    <property type="match status" value="1"/>
</dbReference>
<dbReference type="GO" id="GO:0036297">
    <property type="term" value="P:interstrand cross-link repair"/>
    <property type="evidence" value="ECO:0007669"/>
    <property type="project" value="TreeGrafter"/>
</dbReference>
<dbReference type="Gene3D" id="1.20.1320.20">
    <property type="entry name" value="hef helicase domain"/>
    <property type="match status" value="1"/>
</dbReference>
<feature type="domain" description="Helicase ATP-binding" evidence="12">
    <location>
        <begin position="40"/>
        <end position="208"/>
    </location>
</feature>
<comment type="caution">
    <text evidence="14">The sequence shown here is derived from an EMBL/GenBank/DDBJ whole genome shotgun (WGS) entry which is preliminary data.</text>
</comment>
<dbReference type="PROSITE" id="PS51192">
    <property type="entry name" value="HELICASE_ATP_BIND_1"/>
    <property type="match status" value="1"/>
</dbReference>
<proteinExistence type="inferred from homology"/>
<evidence type="ECO:0000256" key="11">
    <source>
        <dbReference type="RuleBase" id="RU367027"/>
    </source>
</evidence>
<dbReference type="CDD" id="cd12091">
    <property type="entry name" value="FANCM_ID"/>
    <property type="match status" value="1"/>
</dbReference>
<evidence type="ECO:0000256" key="1">
    <source>
        <dbReference type="ARBA" id="ARBA00004123"/>
    </source>
</evidence>
<evidence type="ECO:0000259" key="13">
    <source>
        <dbReference type="PROSITE" id="PS51194"/>
    </source>
</evidence>
<dbReference type="GO" id="GO:0045003">
    <property type="term" value="P:double-strand break repair via synthesis-dependent strand annealing"/>
    <property type="evidence" value="ECO:0007669"/>
    <property type="project" value="TreeGrafter"/>
</dbReference>
<dbReference type="FunFam" id="3.40.50.300:FF:001992">
    <property type="entry name" value="ATP-dependent RNA helicase, putative"/>
    <property type="match status" value="1"/>
</dbReference>
<dbReference type="CDD" id="cd18801">
    <property type="entry name" value="SF2_C_FANCM_Hef"/>
    <property type="match status" value="1"/>
</dbReference>
<dbReference type="InterPro" id="IPR011545">
    <property type="entry name" value="DEAD/DEAH_box_helicase_dom"/>
</dbReference>
<dbReference type="SUPFAM" id="SSF52540">
    <property type="entry name" value="P-loop containing nucleoside triphosphate hydrolases"/>
    <property type="match status" value="1"/>
</dbReference>
<evidence type="ECO:0000256" key="2">
    <source>
        <dbReference type="ARBA" id="ARBA00009889"/>
    </source>
</evidence>
<dbReference type="FunFam" id="3.40.50.300:FF:000861">
    <property type="entry name" value="Fanconi anemia, complementation group M"/>
    <property type="match status" value="1"/>
</dbReference>
<keyword evidence="10" id="KW-0539">Nucleus</keyword>
<evidence type="ECO:0000256" key="7">
    <source>
        <dbReference type="ARBA" id="ARBA00022840"/>
    </source>
</evidence>
<dbReference type="PROSITE" id="PS51194">
    <property type="entry name" value="HELICASE_CTER"/>
    <property type="match status" value="1"/>
</dbReference>
<dbReference type="Gene3D" id="3.40.50.300">
    <property type="entry name" value="P-loop containing nucleotide triphosphate hydrolases"/>
    <property type="match status" value="2"/>
</dbReference>
<evidence type="ECO:0000256" key="5">
    <source>
        <dbReference type="ARBA" id="ARBA00022801"/>
    </source>
</evidence>
<keyword evidence="3" id="KW-0547">Nucleotide-binding</keyword>
<dbReference type="EC" id="3.6.4.12" evidence="11"/>
<dbReference type="CDD" id="cd18033">
    <property type="entry name" value="DEXDc_FANCM"/>
    <property type="match status" value="1"/>
</dbReference>
<dbReference type="InterPro" id="IPR014001">
    <property type="entry name" value="Helicase_ATP-bd"/>
</dbReference>
<evidence type="ECO:0000256" key="8">
    <source>
        <dbReference type="ARBA" id="ARBA00023125"/>
    </source>
</evidence>
<dbReference type="GO" id="GO:0005634">
    <property type="term" value="C:nucleus"/>
    <property type="evidence" value="ECO:0007669"/>
    <property type="project" value="UniProtKB-SubCell"/>
</dbReference>
<dbReference type="InterPro" id="IPR027417">
    <property type="entry name" value="P-loop_NTPase"/>
</dbReference>
<dbReference type="FunCoup" id="A0A1Y1ZAB0">
    <property type="interactions" value="286"/>
</dbReference>
<dbReference type="STRING" id="1314790.A0A1Y1ZAB0"/>
<organism evidence="14 15">
    <name type="scientific">Basidiobolus meristosporus CBS 931.73</name>
    <dbReference type="NCBI Taxonomy" id="1314790"/>
    <lineage>
        <taxon>Eukaryota</taxon>
        <taxon>Fungi</taxon>
        <taxon>Fungi incertae sedis</taxon>
        <taxon>Zoopagomycota</taxon>
        <taxon>Entomophthoromycotina</taxon>
        <taxon>Basidiobolomycetes</taxon>
        <taxon>Basidiobolales</taxon>
        <taxon>Basidiobolaceae</taxon>
        <taxon>Basidiobolus</taxon>
    </lineage>
</organism>
<sequence length="563" mass="64065">MFNLKHTPDSSLEASLYDPNTIDTWIYPTNYPIRDYQFNIVSKALFQNTLAALPTGLGKTFIAAVVMYNHYRWFPNSKVVFMAPTRPLVAQQIEACHKICGIPQTDTMELTGAQPPEKRKIYWLAKRVFFLTPQVLQNDLIRGTCPAESIICLIVDEAHRSRGDHANCVVVRELHSRNPLFRILALSATPGTDPSSVQDIVNSLMISHIEIRTEESLDIQKYTHGRKIDIIVVPFSNAINEISQQFCACMEPYISRLRRMQAIWERNPQKISKYMLILARNKFRSSYSVISQDQRATVEGDFGICLILTHAHSLLRQHGIRSFYNALVDMIQEAKDGKKISRARQDLLKNETFIDLLNRVESMLNEAAFSGHPKLEKLVSYVVNYLNTLKSQDKNQTRIMIFTEYRESVAEIVKVLNTCFPLVRPMSFVGQGSKKTKRGFTQKEQMAVLERFKQGGYNVIVSTSIGEEGLDIGEVDLIICYDSHNSPIRLLQRMGRTGRKRQGKVCMLLSEGKEEQMYRQSQNSYKSIQRAIASGSRISLYDGSPKLLPEGVNPVCIKKTLAI</sequence>
<dbReference type="EMBL" id="MCFE01000010">
    <property type="protein sequence ID" value="ORY07243.1"/>
    <property type="molecule type" value="Genomic_DNA"/>
</dbReference>
<dbReference type="PANTHER" id="PTHR14025:SF20">
    <property type="entry name" value="FANCONI ANEMIA GROUP M PROTEIN"/>
    <property type="match status" value="1"/>
</dbReference>
<dbReference type="GO" id="GO:0043138">
    <property type="term" value="F:3'-5' DNA helicase activity"/>
    <property type="evidence" value="ECO:0007669"/>
    <property type="project" value="InterPro"/>
</dbReference>
<dbReference type="Proteomes" id="UP000193498">
    <property type="component" value="Unassembled WGS sequence"/>
</dbReference>
<keyword evidence="6" id="KW-0347">Helicase</keyword>
<dbReference type="InterPro" id="IPR001650">
    <property type="entry name" value="Helicase_C-like"/>
</dbReference>
<comment type="function">
    <text evidence="11">ATP-dependent DNA helicase involved in DNA damage repair by homologous recombination and in genome maintenance. Capable of unwinding D-loops. Plays a role in limiting crossover recombinants during mitotic DNA double-strand break (DSB) repair. Component of a FANCM-MHF complex which promotes gene conversion at blocked replication forks, probably by reversal of the stalled fork.</text>
</comment>
<dbReference type="GO" id="GO:0000400">
    <property type="term" value="F:four-way junction DNA binding"/>
    <property type="evidence" value="ECO:0007669"/>
    <property type="project" value="TreeGrafter"/>
</dbReference>
<evidence type="ECO:0000256" key="10">
    <source>
        <dbReference type="ARBA" id="ARBA00023242"/>
    </source>
</evidence>
<comment type="subunit">
    <text evidence="11">Interacts with the MHF histone-fold complex to form the FANCM-MHF complex.</text>
</comment>
<accession>A0A1Y1ZAB0</accession>
<evidence type="ECO:0000313" key="15">
    <source>
        <dbReference type="Proteomes" id="UP000193498"/>
    </source>
</evidence>
<dbReference type="PANTHER" id="PTHR14025">
    <property type="entry name" value="FANCONI ANEMIA GROUP M FANCM FAMILY MEMBER"/>
    <property type="match status" value="1"/>
</dbReference>
<feature type="domain" description="Helicase C-terminal" evidence="13">
    <location>
        <begin position="381"/>
        <end position="544"/>
    </location>
</feature>
<keyword evidence="5 14" id="KW-0378">Hydrolase</keyword>
<evidence type="ECO:0000256" key="9">
    <source>
        <dbReference type="ARBA" id="ARBA00023204"/>
    </source>
</evidence>
<comment type="subcellular location">
    <subcellularLocation>
        <location evidence="1 11">Nucleus</location>
    </subcellularLocation>
</comment>
<dbReference type="AlphaFoldDB" id="A0A1Y1ZAB0"/>
<keyword evidence="7" id="KW-0067">ATP-binding</keyword>
<dbReference type="InterPro" id="IPR039686">
    <property type="entry name" value="FANCM/Mph1-like_ID"/>
</dbReference>
<keyword evidence="8" id="KW-0238">DNA-binding</keyword>
<evidence type="ECO:0000256" key="3">
    <source>
        <dbReference type="ARBA" id="ARBA00022741"/>
    </source>
</evidence>
<dbReference type="SMART" id="SM00490">
    <property type="entry name" value="HELICc"/>
    <property type="match status" value="1"/>
</dbReference>
<dbReference type="SMART" id="SM00487">
    <property type="entry name" value="DEXDc"/>
    <property type="match status" value="1"/>
</dbReference>
<dbReference type="GO" id="GO:0005524">
    <property type="term" value="F:ATP binding"/>
    <property type="evidence" value="ECO:0007669"/>
    <property type="project" value="UniProtKB-UniRule"/>
</dbReference>
<dbReference type="OrthoDB" id="164902at2759"/>
<protein>
    <recommendedName>
        <fullName evidence="11">ATP-dependent DNA helicase</fullName>
        <ecNumber evidence="11">3.6.4.12</ecNumber>
    </recommendedName>
</protein>
<gene>
    <name evidence="14" type="ORF">K493DRAFT_202371</name>
</gene>
<dbReference type="GO" id="GO:0009378">
    <property type="term" value="F:four-way junction helicase activity"/>
    <property type="evidence" value="ECO:0007669"/>
    <property type="project" value="TreeGrafter"/>
</dbReference>
<keyword evidence="4" id="KW-0227">DNA damage</keyword>
<evidence type="ECO:0000256" key="4">
    <source>
        <dbReference type="ARBA" id="ARBA00022763"/>
    </source>
</evidence>
<dbReference type="InterPro" id="IPR044749">
    <property type="entry name" value="FANCM_DEXDc"/>
</dbReference>
<comment type="similarity">
    <text evidence="2 11">Belongs to the DEAD box helicase family. DEAH subfamily. FANCM sub-subfamily.</text>
</comment>
<dbReference type="GO" id="GO:0016887">
    <property type="term" value="F:ATP hydrolysis activity"/>
    <property type="evidence" value="ECO:0007669"/>
    <property type="project" value="RHEA"/>
</dbReference>
<evidence type="ECO:0000259" key="12">
    <source>
        <dbReference type="PROSITE" id="PS51192"/>
    </source>
</evidence>
<dbReference type="InParanoid" id="A0A1Y1ZAB0"/>